<dbReference type="Pfam" id="PF12728">
    <property type="entry name" value="HTH_17"/>
    <property type="match status" value="1"/>
</dbReference>
<feature type="region of interest" description="Disordered" evidence="1">
    <location>
        <begin position="57"/>
        <end position="104"/>
    </location>
</feature>
<organism evidence="3 4">
    <name type="scientific">Acetobacter sicerae</name>
    <dbReference type="NCBI Taxonomy" id="85325"/>
    <lineage>
        <taxon>Bacteria</taxon>
        <taxon>Pseudomonadati</taxon>
        <taxon>Pseudomonadota</taxon>
        <taxon>Alphaproteobacteria</taxon>
        <taxon>Acetobacterales</taxon>
        <taxon>Acetobacteraceae</taxon>
        <taxon>Acetobacter</taxon>
    </lineage>
</organism>
<accession>A0ABS8VQC6</accession>
<dbReference type="InterPro" id="IPR041657">
    <property type="entry name" value="HTH_17"/>
</dbReference>
<gene>
    <name evidence="3" type="ORF">LWC05_03210</name>
</gene>
<evidence type="ECO:0000313" key="3">
    <source>
        <dbReference type="EMBL" id="MCE0742900.1"/>
    </source>
</evidence>
<evidence type="ECO:0000313" key="4">
    <source>
        <dbReference type="Proteomes" id="UP001521074"/>
    </source>
</evidence>
<dbReference type="RefSeq" id="WP_232876423.1">
    <property type="nucleotide sequence ID" value="NZ_JAJSOJ010000011.1"/>
</dbReference>
<comment type="caution">
    <text evidence="3">The sequence shown here is derived from an EMBL/GenBank/DDBJ whole genome shotgun (WGS) entry which is preliminary data.</text>
</comment>
<keyword evidence="4" id="KW-1185">Reference proteome</keyword>
<name>A0ABS8VQC6_9PROT</name>
<evidence type="ECO:0000259" key="2">
    <source>
        <dbReference type="Pfam" id="PF12728"/>
    </source>
</evidence>
<dbReference type="Proteomes" id="UP001521074">
    <property type="component" value="Unassembled WGS sequence"/>
</dbReference>
<evidence type="ECO:0000256" key="1">
    <source>
        <dbReference type="SAM" id="MobiDB-lite"/>
    </source>
</evidence>
<reference evidence="3 4" key="1">
    <citation type="submission" date="2021-12" db="EMBL/GenBank/DDBJ databases">
        <title>Genome sequence of Acetobacter sicerae DmPark20a_162.</title>
        <authorList>
            <person name="Chaston J.M."/>
        </authorList>
    </citation>
    <scope>NUCLEOTIDE SEQUENCE [LARGE SCALE GENOMIC DNA]</scope>
    <source>
        <strain evidence="3 4">DmPark20a_162</strain>
    </source>
</reference>
<protein>
    <submittedName>
        <fullName evidence="3">Helix-turn-helix domain-containing protein</fullName>
    </submittedName>
</protein>
<proteinExistence type="predicted"/>
<feature type="domain" description="Helix-turn-helix" evidence="2">
    <location>
        <begin position="7"/>
        <end position="54"/>
    </location>
</feature>
<dbReference type="EMBL" id="JAJSOJ010000011">
    <property type="protein sequence ID" value="MCE0742900.1"/>
    <property type="molecule type" value="Genomic_DNA"/>
</dbReference>
<sequence length="104" mass="11907">MLPIQFTEKEAAARLGVSPITLRRERIDGNIAYLKFRGRIRYTEAFLTDYLERHTQWPTSRSELENSSSESGQTRPCGARAGLTPAPDKQSEHRLAQAFFRKPK</sequence>